<dbReference type="KEGG" id="tti:THITH_13065"/>
<gene>
    <name evidence="2" type="ORF">THITH_13065</name>
</gene>
<keyword evidence="3" id="KW-1185">Reference proteome</keyword>
<evidence type="ECO:0000313" key="3">
    <source>
        <dbReference type="Proteomes" id="UP000005289"/>
    </source>
</evidence>
<accession>W0DTP3</accession>
<dbReference type="AlphaFoldDB" id="W0DTP3"/>
<evidence type="ECO:0000256" key="1">
    <source>
        <dbReference type="SAM" id="MobiDB-lite"/>
    </source>
</evidence>
<sequence length="47" mass="5223">MERGIPMQEPPADRVARRNAGASGDGTGWRTFPMAHWSRPRESGRDA</sequence>
<dbReference type="EMBL" id="CP007029">
    <property type="protein sequence ID" value="AHF00226.1"/>
    <property type="molecule type" value="Genomic_DNA"/>
</dbReference>
<protein>
    <submittedName>
        <fullName evidence="2">Uncharacterized protein</fullName>
    </submittedName>
</protein>
<reference evidence="2 3" key="1">
    <citation type="submission" date="2013-12" db="EMBL/GenBank/DDBJ databases">
        <authorList>
            <consortium name="DOE Joint Genome Institute"/>
            <person name="Muyzer G."/>
            <person name="Huntemann M."/>
            <person name="Han J."/>
            <person name="Chen A."/>
            <person name="Kyrpides N."/>
            <person name="Mavromatis K."/>
            <person name="Markowitz V."/>
            <person name="Palaniappan K."/>
            <person name="Ivanova N."/>
            <person name="Schaumberg A."/>
            <person name="Pati A."/>
            <person name="Liolios K."/>
            <person name="Nordberg H.P."/>
            <person name="Cantor M.N."/>
            <person name="Hua S.X."/>
            <person name="Woyke T."/>
        </authorList>
    </citation>
    <scope>NUCLEOTIDE SEQUENCE [LARGE SCALE GENOMIC DNA]</scope>
    <source>
        <strain evidence="2 3">ARh 1</strain>
    </source>
</reference>
<dbReference type="HOGENOM" id="CLU_3174318_0_0_6"/>
<feature type="region of interest" description="Disordered" evidence="1">
    <location>
        <begin position="1"/>
        <end position="47"/>
    </location>
</feature>
<organism evidence="2 3">
    <name type="scientific">Thioalkalivibrio paradoxus ARh 1</name>
    <dbReference type="NCBI Taxonomy" id="713585"/>
    <lineage>
        <taxon>Bacteria</taxon>
        <taxon>Pseudomonadati</taxon>
        <taxon>Pseudomonadota</taxon>
        <taxon>Gammaproteobacteria</taxon>
        <taxon>Chromatiales</taxon>
        <taxon>Ectothiorhodospiraceae</taxon>
        <taxon>Thioalkalivibrio</taxon>
    </lineage>
</organism>
<dbReference type="Proteomes" id="UP000005289">
    <property type="component" value="Chromosome"/>
</dbReference>
<evidence type="ECO:0000313" key="2">
    <source>
        <dbReference type="EMBL" id="AHF00226.1"/>
    </source>
</evidence>
<proteinExistence type="predicted"/>
<name>W0DTP3_9GAMM</name>